<evidence type="ECO:0000313" key="1">
    <source>
        <dbReference type="EMBL" id="CAI0551794.1"/>
    </source>
</evidence>
<sequence length="14" mass="1489">MGCCHYTTSRSVGS</sequence>
<reference evidence="1" key="1">
    <citation type="submission" date="2022-08" db="EMBL/GenBank/DDBJ databases">
        <authorList>
            <person name="Gutierrez-Valencia J."/>
        </authorList>
    </citation>
    <scope>NUCLEOTIDE SEQUENCE</scope>
</reference>
<dbReference type="Proteomes" id="UP001154282">
    <property type="component" value="Unassembled WGS sequence"/>
</dbReference>
<dbReference type="EMBL" id="CAMGYJ010000010">
    <property type="protein sequence ID" value="CAI0551904.1"/>
    <property type="molecule type" value="Genomic_DNA"/>
</dbReference>
<accession>A0AAV0R305</accession>
<evidence type="ECO:0000313" key="2">
    <source>
        <dbReference type="EMBL" id="CAI0551904.1"/>
    </source>
</evidence>
<evidence type="ECO:0000313" key="3">
    <source>
        <dbReference type="Proteomes" id="UP001154282"/>
    </source>
</evidence>
<keyword evidence="3" id="KW-1185">Reference proteome</keyword>
<protein>
    <submittedName>
        <fullName evidence="1">Uncharacterized protein</fullName>
    </submittedName>
</protein>
<comment type="caution">
    <text evidence="1">The sequence shown here is derived from an EMBL/GenBank/DDBJ whole genome shotgun (WGS) entry which is preliminary data.</text>
</comment>
<name>A0AAV0R305_9ROSI</name>
<gene>
    <name evidence="1" type="ORF">LITE_LOCUS46141</name>
    <name evidence="2" type="ORF">LITE_LOCUS46181</name>
</gene>
<dbReference type="EMBL" id="CAMGYJ010000010">
    <property type="protein sequence ID" value="CAI0551794.1"/>
    <property type="molecule type" value="Genomic_DNA"/>
</dbReference>
<proteinExistence type="predicted"/>
<organism evidence="1 3">
    <name type="scientific">Linum tenue</name>
    <dbReference type="NCBI Taxonomy" id="586396"/>
    <lineage>
        <taxon>Eukaryota</taxon>
        <taxon>Viridiplantae</taxon>
        <taxon>Streptophyta</taxon>
        <taxon>Embryophyta</taxon>
        <taxon>Tracheophyta</taxon>
        <taxon>Spermatophyta</taxon>
        <taxon>Magnoliopsida</taxon>
        <taxon>eudicotyledons</taxon>
        <taxon>Gunneridae</taxon>
        <taxon>Pentapetalae</taxon>
        <taxon>rosids</taxon>
        <taxon>fabids</taxon>
        <taxon>Malpighiales</taxon>
        <taxon>Linaceae</taxon>
        <taxon>Linum</taxon>
    </lineage>
</organism>